<evidence type="ECO:0000313" key="2">
    <source>
        <dbReference type="EMBL" id="OOS26773.1"/>
    </source>
</evidence>
<dbReference type="RefSeq" id="WP_078317169.1">
    <property type="nucleotide sequence ID" value="NZ_MUYV01000001.1"/>
</dbReference>
<feature type="transmembrane region" description="Helical" evidence="1">
    <location>
        <begin position="47"/>
        <end position="68"/>
    </location>
</feature>
<reference evidence="2 3" key="1">
    <citation type="submission" date="2017-02" db="EMBL/GenBank/DDBJ databases">
        <title>Draft genome sequence of Moraxella porci CCUG 54912T type strain.</title>
        <authorList>
            <person name="Salva-Serra F."/>
            <person name="Engstrom-Jakobsson H."/>
            <person name="Thorell K."/>
            <person name="Jaen-Luchoro D."/>
            <person name="Gonzales-Siles L."/>
            <person name="Karlsson R."/>
            <person name="Yazdan S."/>
            <person name="Boulund F."/>
            <person name="Johnning A."/>
            <person name="Engstrand L."/>
            <person name="Kristiansson E."/>
            <person name="Moore E."/>
        </authorList>
    </citation>
    <scope>NUCLEOTIDE SEQUENCE [LARGE SCALE GENOMIC DNA]</scope>
    <source>
        <strain evidence="2 3">CCUG 54912</strain>
    </source>
</reference>
<dbReference type="EMBL" id="MUYV01000001">
    <property type="protein sequence ID" value="OOS26773.1"/>
    <property type="molecule type" value="Genomic_DNA"/>
</dbReference>
<evidence type="ECO:0000256" key="1">
    <source>
        <dbReference type="SAM" id="Phobius"/>
    </source>
</evidence>
<sequence length="70" mass="7662">MAKLLILLGAVLLILGVVLSLFPNALSWFGKLPGDISHRSADGSVRIYFPIVTMIVISLVLSILLNVFRR</sequence>
<keyword evidence="3" id="KW-1185">Reference proteome</keyword>
<dbReference type="PANTHER" id="PTHR36443:SF1">
    <property type="entry name" value="BSR5223 PROTEIN"/>
    <property type="match status" value="1"/>
</dbReference>
<dbReference type="PANTHER" id="PTHR36443">
    <property type="entry name" value="BSR5223 PROTEIN"/>
    <property type="match status" value="1"/>
</dbReference>
<dbReference type="InterPro" id="IPR021320">
    <property type="entry name" value="DUF2905"/>
</dbReference>
<name>A0A1T0CWN6_9GAMM</name>
<comment type="caution">
    <text evidence="2">The sequence shown here is derived from an EMBL/GenBank/DDBJ whole genome shotgun (WGS) entry which is preliminary data.</text>
</comment>
<proteinExistence type="predicted"/>
<evidence type="ECO:0000313" key="3">
    <source>
        <dbReference type="Proteomes" id="UP000190683"/>
    </source>
</evidence>
<accession>A0A1T0CWN6</accession>
<keyword evidence="1" id="KW-0812">Transmembrane</keyword>
<keyword evidence="1" id="KW-1133">Transmembrane helix</keyword>
<organism evidence="2 3">
    <name type="scientific">Moraxella porci DSM 25326</name>
    <dbReference type="NCBI Taxonomy" id="573983"/>
    <lineage>
        <taxon>Bacteria</taxon>
        <taxon>Pseudomonadati</taxon>
        <taxon>Pseudomonadota</taxon>
        <taxon>Gammaproteobacteria</taxon>
        <taxon>Moraxellales</taxon>
        <taxon>Moraxellaceae</taxon>
        <taxon>Moraxella</taxon>
    </lineage>
</organism>
<keyword evidence="1" id="KW-0472">Membrane</keyword>
<protein>
    <recommendedName>
        <fullName evidence="4">DUF2905 domain-containing protein</fullName>
    </recommendedName>
</protein>
<dbReference type="STRING" id="573983.B0681_02620"/>
<dbReference type="Proteomes" id="UP000190683">
    <property type="component" value="Unassembled WGS sequence"/>
</dbReference>
<evidence type="ECO:0008006" key="4">
    <source>
        <dbReference type="Google" id="ProtNLM"/>
    </source>
</evidence>
<dbReference type="Pfam" id="PF11146">
    <property type="entry name" value="DUF2905"/>
    <property type="match status" value="1"/>
</dbReference>
<dbReference type="AlphaFoldDB" id="A0A1T0CWN6"/>
<gene>
    <name evidence="2" type="ORF">B0681_02620</name>
</gene>